<gene>
    <name evidence="3" type="ORF">BN12_270008</name>
</gene>
<feature type="domain" description="Hydantoinase/oxoprolinase N-terminal" evidence="2">
    <location>
        <begin position="5"/>
        <end position="91"/>
    </location>
</feature>
<dbReference type="GO" id="GO:0017168">
    <property type="term" value="F:5-oxoprolinase (ATP-hydrolyzing) activity"/>
    <property type="evidence" value="ECO:0007669"/>
    <property type="project" value="TreeGrafter"/>
</dbReference>
<evidence type="ECO:0000313" key="3">
    <source>
        <dbReference type="EMBL" id="CCH78282.1"/>
    </source>
</evidence>
<proteinExistence type="predicted"/>
<dbReference type="EMBL" id="CAJB01000190">
    <property type="protein sequence ID" value="CCH78282.1"/>
    <property type="molecule type" value="Genomic_DNA"/>
</dbReference>
<accession>A0A077LZH3</accession>
<dbReference type="Pfam" id="PF05378">
    <property type="entry name" value="Hydant_A_N"/>
    <property type="match status" value="1"/>
</dbReference>
<reference evidence="3 4" key="1">
    <citation type="journal article" date="2013" name="ISME J.">
        <title>A metabolic model for members of the genus Tetrasphaera involved in enhanced biological phosphorus removal.</title>
        <authorList>
            <person name="Kristiansen R."/>
            <person name="Nguyen H.T.T."/>
            <person name="Saunders A.M."/>
            <person name="Nielsen J.L."/>
            <person name="Wimmer R."/>
            <person name="Le V.Q."/>
            <person name="McIlroy S.J."/>
            <person name="Petrovski S."/>
            <person name="Seviour R.J."/>
            <person name="Calteau A."/>
            <person name="Nielsen K.L."/>
            <person name="Nielsen P.H."/>
        </authorList>
    </citation>
    <scope>NUCLEOTIDE SEQUENCE [LARGE SCALE GENOMIC DNA]</scope>
    <source>
        <strain evidence="3 4">T1-X7</strain>
    </source>
</reference>
<name>A0A077LZH3_9MICO</name>
<organism evidence="3 4">
    <name type="scientific">Nostocoides japonicum T1-X7</name>
    <dbReference type="NCBI Taxonomy" id="1194083"/>
    <lineage>
        <taxon>Bacteria</taxon>
        <taxon>Bacillati</taxon>
        <taxon>Actinomycetota</taxon>
        <taxon>Actinomycetes</taxon>
        <taxon>Micrococcales</taxon>
        <taxon>Intrasporangiaceae</taxon>
        <taxon>Nostocoides</taxon>
    </lineage>
</organism>
<dbReference type="GO" id="GO:0005829">
    <property type="term" value="C:cytosol"/>
    <property type="evidence" value="ECO:0007669"/>
    <property type="project" value="TreeGrafter"/>
</dbReference>
<dbReference type="STRING" id="1194083.BN12_270008"/>
<keyword evidence="4" id="KW-1185">Reference proteome</keyword>
<protein>
    <submittedName>
        <fullName evidence="3">Putative acetone carboxylase beta-subunit</fullName>
    </submittedName>
</protein>
<dbReference type="AlphaFoldDB" id="A0A077LZH3"/>
<dbReference type="InterPro" id="IPR045079">
    <property type="entry name" value="Oxoprolinase-like"/>
</dbReference>
<evidence type="ECO:0000259" key="1">
    <source>
        <dbReference type="Pfam" id="PF01968"/>
    </source>
</evidence>
<dbReference type="Proteomes" id="UP000035721">
    <property type="component" value="Unassembled WGS sequence"/>
</dbReference>
<evidence type="ECO:0000259" key="2">
    <source>
        <dbReference type="Pfam" id="PF05378"/>
    </source>
</evidence>
<dbReference type="Pfam" id="PF01968">
    <property type="entry name" value="Hydantoinase_A"/>
    <property type="match status" value="1"/>
</dbReference>
<dbReference type="InterPro" id="IPR002821">
    <property type="entry name" value="Hydantoinase_A"/>
</dbReference>
<dbReference type="OrthoDB" id="9768323at2"/>
<evidence type="ECO:0000313" key="4">
    <source>
        <dbReference type="Proteomes" id="UP000035721"/>
    </source>
</evidence>
<dbReference type="InterPro" id="IPR008040">
    <property type="entry name" value="Hydant_A_N"/>
</dbReference>
<comment type="caution">
    <text evidence="3">The sequence shown here is derived from an EMBL/GenBank/DDBJ whole genome shotgun (WGS) entry which is preliminary data.</text>
</comment>
<dbReference type="PANTHER" id="PTHR11365:SF23">
    <property type="entry name" value="HYPOTHETICAL 5-OXOPROLINASE (EUROFUNG)-RELATED"/>
    <property type="match status" value="1"/>
</dbReference>
<dbReference type="GO" id="GO:0006749">
    <property type="term" value="P:glutathione metabolic process"/>
    <property type="evidence" value="ECO:0007669"/>
    <property type="project" value="TreeGrafter"/>
</dbReference>
<dbReference type="PANTHER" id="PTHR11365">
    <property type="entry name" value="5-OXOPROLINASE RELATED"/>
    <property type="match status" value="1"/>
</dbReference>
<dbReference type="RefSeq" id="WP_048550688.1">
    <property type="nucleotide sequence ID" value="NZ_HF570958.1"/>
</dbReference>
<sequence>MSRLITIDNGGTLTDVCVIDGQQVAYTKTLTTPHDLSRCLFDGLERVSHEVGDARSLPALLRTTDYIRYSTTQGTNALVQRVGPRLGLLVDDPRILEDLAREEETADLYAALVGSRSAVLDLGVDDETLEGELVTVCNRLAAEGASRFVISVGGPDGAVAERRIRDLLLAIFPRQLLGAVPLLFSNELIGGDDDVRRTWSSLLNAFLHPAMERFLFNAESRLREHRTRNPLLVFRNDGASSRVAKSAAIKTYSSGPRGGVEGTRALARHYGLDEVLMVDVGGTTTDLAMVRDGAVDIDWFGTVAGVTTSLPLARITSHGIGGSSVFHVTDGVLGVGPRSVGAAPGPACFGLGGTQATITDVLLLTGVLDSSTYLGGTFRLDVDRSAAAVRATIADPLGIDLPEALTRMQDTYAARMAEVLRTEAGPATTIAAFGGAGPMSICAAARRAGVPNVVIPRSAAVFSAFGIGFSDIGQTYRTAAGDRPDDAAVTAAIEELLAHAERDMFAENIAIADCELTWAVVDAAGATTPLGGRDDAARALKAGGRVQLQVVAVLPHPRLEDPVAISHTAFESSGTRAVADATGTRSEVPVVDLARQEHGAEGHGPLVVEGPFFTMFVPDGWTVAVSGSGDLLLTDIPGSSKEND</sequence>
<feature type="domain" description="Hydantoinase A/oxoprolinase" evidence="1">
    <location>
        <begin position="197"/>
        <end position="474"/>
    </location>
</feature>